<evidence type="ECO:0000313" key="3">
    <source>
        <dbReference type="EMBL" id="NYE72539.1"/>
    </source>
</evidence>
<accession>A0A7Y9LA67</accession>
<dbReference type="InterPro" id="IPR038765">
    <property type="entry name" value="Papain-like_cys_pep_sf"/>
</dbReference>
<sequence>MTTPHRFAAHTAFTDPGRHAALLREPVGIEQLCATARNLILHYRGEAELLHEDRKDEINSRWVWVILDVDQQRHPGSLLTPRPPDSRVAGCCRDHSLFTVAGLREQGIPARTRVGFAGYFGPDFHYDHVVAEWWQGNRWQRSDPGLRQQDHPFDVLDLAIGEDSPFPTAAEVWTGYRAGRLDPDRYGVMPGSELIGPALIKTYVFLELNHRYGNELLLWDVVGTGVTDQETDRIAALLIKADAGDEEAETELEQRFRADPRLRPTATVTQLSPYGEPPITVDLTRDGASSAAG</sequence>
<dbReference type="EMBL" id="JACCBU010000001">
    <property type="protein sequence ID" value="NYE72539.1"/>
    <property type="molecule type" value="Genomic_DNA"/>
</dbReference>
<feature type="region of interest" description="Disordered" evidence="1">
    <location>
        <begin position="268"/>
        <end position="293"/>
    </location>
</feature>
<evidence type="ECO:0000259" key="2">
    <source>
        <dbReference type="Pfam" id="PF01841"/>
    </source>
</evidence>
<organism evidence="3 4">
    <name type="scientific">Microlunatus parietis</name>
    <dbReference type="NCBI Taxonomy" id="682979"/>
    <lineage>
        <taxon>Bacteria</taxon>
        <taxon>Bacillati</taxon>
        <taxon>Actinomycetota</taxon>
        <taxon>Actinomycetes</taxon>
        <taxon>Propionibacteriales</taxon>
        <taxon>Propionibacteriaceae</taxon>
        <taxon>Microlunatus</taxon>
    </lineage>
</organism>
<dbReference type="SUPFAM" id="SSF54001">
    <property type="entry name" value="Cysteine proteinases"/>
    <property type="match status" value="1"/>
</dbReference>
<name>A0A7Y9LA67_9ACTN</name>
<dbReference type="Pfam" id="PF01841">
    <property type="entry name" value="Transglut_core"/>
    <property type="match status" value="1"/>
</dbReference>
<gene>
    <name evidence="3" type="ORF">BKA15_003868</name>
</gene>
<dbReference type="AlphaFoldDB" id="A0A7Y9LA67"/>
<dbReference type="Proteomes" id="UP000569914">
    <property type="component" value="Unassembled WGS sequence"/>
</dbReference>
<proteinExistence type="predicted"/>
<protein>
    <recommendedName>
        <fullName evidence="2">Transglutaminase-like domain-containing protein</fullName>
    </recommendedName>
</protein>
<evidence type="ECO:0000256" key="1">
    <source>
        <dbReference type="SAM" id="MobiDB-lite"/>
    </source>
</evidence>
<dbReference type="RefSeq" id="WP_179753411.1">
    <property type="nucleotide sequence ID" value="NZ_JACCBU010000001.1"/>
</dbReference>
<evidence type="ECO:0000313" key="4">
    <source>
        <dbReference type="Proteomes" id="UP000569914"/>
    </source>
</evidence>
<dbReference type="Gene3D" id="3.10.620.30">
    <property type="match status" value="1"/>
</dbReference>
<comment type="caution">
    <text evidence="3">The sequence shown here is derived from an EMBL/GenBank/DDBJ whole genome shotgun (WGS) entry which is preliminary data.</text>
</comment>
<keyword evidence="4" id="KW-1185">Reference proteome</keyword>
<dbReference type="InterPro" id="IPR002931">
    <property type="entry name" value="Transglutaminase-like"/>
</dbReference>
<reference evidence="3 4" key="1">
    <citation type="submission" date="2020-07" db="EMBL/GenBank/DDBJ databases">
        <title>Sequencing the genomes of 1000 actinobacteria strains.</title>
        <authorList>
            <person name="Klenk H.-P."/>
        </authorList>
    </citation>
    <scope>NUCLEOTIDE SEQUENCE [LARGE SCALE GENOMIC DNA]</scope>
    <source>
        <strain evidence="3 4">DSM 22083</strain>
    </source>
</reference>
<feature type="domain" description="Transglutaminase-like" evidence="2">
    <location>
        <begin position="89"/>
        <end position="144"/>
    </location>
</feature>